<dbReference type="GO" id="GO:0031593">
    <property type="term" value="F:polyubiquitin modification-dependent protein binding"/>
    <property type="evidence" value="ECO:0007669"/>
    <property type="project" value="TreeGrafter"/>
</dbReference>
<dbReference type="FunFam" id="1.10.8.10:FF:000003">
    <property type="entry name" value="UV excision repair protein RAD23 homolog"/>
    <property type="match status" value="1"/>
</dbReference>
<dbReference type="SUPFAM" id="SSF101238">
    <property type="entry name" value="XPC-binding domain"/>
    <property type="match status" value="1"/>
</dbReference>
<feature type="domain" description="UBA" evidence="7">
    <location>
        <begin position="381"/>
        <end position="422"/>
    </location>
</feature>
<keyword evidence="2" id="KW-0677">Repeat</keyword>
<keyword evidence="5" id="KW-0539">Nucleus</keyword>
<dbReference type="Proteomes" id="UP000095751">
    <property type="component" value="Unassembled WGS sequence"/>
</dbReference>
<dbReference type="Pfam" id="PF00627">
    <property type="entry name" value="UBA"/>
    <property type="match status" value="2"/>
</dbReference>
<evidence type="ECO:0000259" key="7">
    <source>
        <dbReference type="PROSITE" id="PS50030"/>
    </source>
</evidence>
<dbReference type="InterPro" id="IPR029071">
    <property type="entry name" value="Ubiquitin-like_domsf"/>
</dbReference>
<feature type="domain" description="Ubiquitin-like" evidence="8">
    <location>
        <begin position="1"/>
        <end position="77"/>
    </location>
</feature>
<keyword evidence="3" id="KW-0227">DNA damage</keyword>
<dbReference type="GO" id="GO:0005829">
    <property type="term" value="C:cytosol"/>
    <property type="evidence" value="ECO:0007669"/>
    <property type="project" value="TreeGrafter"/>
</dbReference>
<dbReference type="Pfam" id="PF00240">
    <property type="entry name" value="ubiquitin"/>
    <property type="match status" value="1"/>
</dbReference>
<reference evidence="9 10" key="1">
    <citation type="submission" date="2016-09" db="EMBL/GenBank/DDBJ databases">
        <title>Extensive genetic diversity and differential bi-allelic expression allows diatom success in the polar Southern Ocean.</title>
        <authorList>
            <consortium name="DOE Joint Genome Institute"/>
            <person name="Mock T."/>
            <person name="Otillar R.P."/>
            <person name="Strauss J."/>
            <person name="Dupont C."/>
            <person name="Frickenhaus S."/>
            <person name="Maumus F."/>
            <person name="Mcmullan M."/>
            <person name="Sanges R."/>
            <person name="Schmutz J."/>
            <person name="Toseland A."/>
            <person name="Valas R."/>
            <person name="Veluchamy A."/>
            <person name="Ward B.J."/>
            <person name="Allen A."/>
            <person name="Barry K."/>
            <person name="Falciatore A."/>
            <person name="Ferrante M."/>
            <person name="Fortunato A.E."/>
            <person name="Gloeckner G."/>
            <person name="Gruber A."/>
            <person name="Hipkin R."/>
            <person name="Janech M."/>
            <person name="Kroth P."/>
            <person name="Leese F."/>
            <person name="Lindquist E."/>
            <person name="Lyon B.R."/>
            <person name="Martin J."/>
            <person name="Mayer C."/>
            <person name="Parker M."/>
            <person name="Quesneville H."/>
            <person name="Raymond J."/>
            <person name="Uhlig C."/>
            <person name="Valentin K.U."/>
            <person name="Worden A.Z."/>
            <person name="Armbrust E.V."/>
            <person name="Bowler C."/>
            <person name="Green B."/>
            <person name="Moulton V."/>
            <person name="Van Oosterhout C."/>
            <person name="Grigoriev I."/>
        </authorList>
    </citation>
    <scope>NUCLEOTIDE SEQUENCE [LARGE SCALE GENOMIC DNA]</scope>
    <source>
        <strain evidence="9 10">CCMP1102</strain>
    </source>
</reference>
<feature type="compositionally biased region" description="Gly residues" evidence="6">
    <location>
        <begin position="432"/>
        <end position="450"/>
    </location>
</feature>
<feature type="compositionally biased region" description="Low complexity" evidence="6">
    <location>
        <begin position="81"/>
        <end position="105"/>
    </location>
</feature>
<accession>A0A1E7FAG2</accession>
<dbReference type="GO" id="GO:0003684">
    <property type="term" value="F:damaged DNA binding"/>
    <property type="evidence" value="ECO:0007669"/>
    <property type="project" value="InterPro"/>
</dbReference>
<dbReference type="Gene3D" id="1.10.8.10">
    <property type="entry name" value="DNA helicase RuvA subunit, C-terminal domain"/>
    <property type="match status" value="2"/>
</dbReference>
<evidence type="ECO:0000256" key="2">
    <source>
        <dbReference type="ARBA" id="ARBA00022737"/>
    </source>
</evidence>
<dbReference type="Pfam" id="PF09280">
    <property type="entry name" value="XPC-binding"/>
    <property type="match status" value="1"/>
</dbReference>
<evidence type="ECO:0000256" key="5">
    <source>
        <dbReference type="ARBA" id="ARBA00023242"/>
    </source>
</evidence>
<dbReference type="GO" id="GO:0006289">
    <property type="term" value="P:nucleotide-excision repair"/>
    <property type="evidence" value="ECO:0007669"/>
    <property type="project" value="InterPro"/>
</dbReference>
<protein>
    <submittedName>
        <fullName evidence="9">XPC-binding-domain-containing protein</fullName>
    </submittedName>
</protein>
<evidence type="ECO:0000256" key="1">
    <source>
        <dbReference type="ARBA" id="ARBA00004123"/>
    </source>
</evidence>
<evidence type="ECO:0000256" key="4">
    <source>
        <dbReference type="ARBA" id="ARBA00023204"/>
    </source>
</evidence>
<dbReference type="SMART" id="SM00727">
    <property type="entry name" value="STI1"/>
    <property type="match status" value="1"/>
</dbReference>
<sequence length="457" mass="46360">MKLTVKTLKGSKFVVDCEPTNTVLEVKGIIESTNSDLPASNLKLIHSGKVLKDVTSIESCGIKQDDFLVVMVTKAKKAAAAKTPAATATAADKAAESATASSSPPTDTPAPAPAPDAAPAADFPEEVVSSLTGMGFPEAEVRHCLRASSGNPDVAVEFLTNGIPPGMQPEEQAAAAAAAAVSSSSSSGGSGETLSALRSHPQFNALRQLVQSNPAMLQTVLTQIGQQQPELLTEINANQEIFLQMMNEPIAETSGTSSGSSSNSGSSSSLSASAGADAGMQGIPPGMMEGMANPAQMAQLIQNMSAEELNQMATMMGLSPEQLRSTAQMLGQIPPEQLQQYMMQAMQGGGGAEQNMMQAMQGAGGGAGGGGPGGPQVLRLTQEEMAAVDRLADMGFDRTEAAQAYLACDKNEALAANLLMDSMGDGGFGFGGGAGDGGGSGDGNNSGGGNDGDDMYD</sequence>
<dbReference type="InterPro" id="IPR015940">
    <property type="entry name" value="UBA"/>
</dbReference>
<dbReference type="OrthoDB" id="419317at2759"/>
<dbReference type="FunFam" id="1.10.8.10:FF:000002">
    <property type="entry name" value="UV excision repair protein RAD23 homolog"/>
    <property type="match status" value="1"/>
</dbReference>
<dbReference type="FunFam" id="1.10.10.540:FF:000001">
    <property type="entry name" value="UV excision repair protein RAD23 B"/>
    <property type="match status" value="1"/>
</dbReference>
<name>A0A1E7FAG2_9STRA</name>
<dbReference type="PROSITE" id="PS50053">
    <property type="entry name" value="UBIQUITIN_2"/>
    <property type="match status" value="1"/>
</dbReference>
<proteinExistence type="predicted"/>
<evidence type="ECO:0000259" key="8">
    <source>
        <dbReference type="PROSITE" id="PS50053"/>
    </source>
</evidence>
<dbReference type="FunCoup" id="A0A1E7FAG2">
    <property type="interactions" value="372"/>
</dbReference>
<keyword evidence="10" id="KW-1185">Reference proteome</keyword>
<feature type="region of interest" description="Disordered" evidence="6">
    <location>
        <begin position="251"/>
        <end position="289"/>
    </location>
</feature>
<feature type="domain" description="UBA" evidence="7">
    <location>
        <begin position="122"/>
        <end position="162"/>
    </location>
</feature>
<dbReference type="SMART" id="SM00213">
    <property type="entry name" value="UBQ"/>
    <property type="match status" value="1"/>
</dbReference>
<dbReference type="GO" id="GO:0043130">
    <property type="term" value="F:ubiquitin binding"/>
    <property type="evidence" value="ECO:0007669"/>
    <property type="project" value="TreeGrafter"/>
</dbReference>
<dbReference type="PROSITE" id="PS50030">
    <property type="entry name" value="UBA"/>
    <property type="match status" value="2"/>
</dbReference>
<dbReference type="GO" id="GO:0043161">
    <property type="term" value="P:proteasome-mediated ubiquitin-dependent protein catabolic process"/>
    <property type="evidence" value="ECO:0007669"/>
    <property type="project" value="InterPro"/>
</dbReference>
<dbReference type="PANTHER" id="PTHR10621">
    <property type="entry name" value="UV EXCISION REPAIR PROTEIN RAD23"/>
    <property type="match status" value="1"/>
</dbReference>
<dbReference type="KEGG" id="fcy:FRACYDRAFT_208711"/>
<dbReference type="InterPro" id="IPR000626">
    <property type="entry name" value="Ubiquitin-like_dom"/>
</dbReference>
<dbReference type="CDD" id="cd14281">
    <property type="entry name" value="UBA2_Rad23_like"/>
    <property type="match status" value="1"/>
</dbReference>
<evidence type="ECO:0000313" key="10">
    <source>
        <dbReference type="Proteomes" id="UP000095751"/>
    </source>
</evidence>
<dbReference type="GO" id="GO:0070628">
    <property type="term" value="F:proteasome binding"/>
    <property type="evidence" value="ECO:0007669"/>
    <property type="project" value="TreeGrafter"/>
</dbReference>
<feature type="compositionally biased region" description="Pro residues" evidence="6">
    <location>
        <begin position="106"/>
        <end position="116"/>
    </location>
</feature>
<dbReference type="InParanoid" id="A0A1E7FAG2"/>
<organism evidence="9 10">
    <name type="scientific">Fragilariopsis cylindrus CCMP1102</name>
    <dbReference type="NCBI Taxonomy" id="635003"/>
    <lineage>
        <taxon>Eukaryota</taxon>
        <taxon>Sar</taxon>
        <taxon>Stramenopiles</taxon>
        <taxon>Ochrophyta</taxon>
        <taxon>Bacillariophyta</taxon>
        <taxon>Bacillariophyceae</taxon>
        <taxon>Bacillariophycidae</taxon>
        <taxon>Bacillariales</taxon>
        <taxon>Bacillariaceae</taxon>
        <taxon>Fragilariopsis</taxon>
    </lineage>
</organism>
<dbReference type="SUPFAM" id="SSF54236">
    <property type="entry name" value="Ubiquitin-like"/>
    <property type="match status" value="1"/>
</dbReference>
<dbReference type="CDD" id="cd01805">
    <property type="entry name" value="Ubl_Rad23"/>
    <property type="match status" value="1"/>
</dbReference>
<dbReference type="Gene3D" id="3.10.20.90">
    <property type="entry name" value="Phosphatidylinositol 3-kinase Catalytic Subunit, Chain A, domain 1"/>
    <property type="match status" value="1"/>
</dbReference>
<feature type="region of interest" description="Disordered" evidence="6">
    <location>
        <begin position="432"/>
        <end position="457"/>
    </location>
</feature>
<keyword evidence="4" id="KW-0234">DNA repair</keyword>
<dbReference type="SMART" id="SM00165">
    <property type="entry name" value="UBA"/>
    <property type="match status" value="2"/>
</dbReference>
<feature type="region of interest" description="Disordered" evidence="6">
    <location>
        <begin position="81"/>
        <end position="120"/>
    </location>
</feature>
<dbReference type="InterPro" id="IPR015360">
    <property type="entry name" value="XPC-bd"/>
</dbReference>
<dbReference type="PANTHER" id="PTHR10621:SF0">
    <property type="entry name" value="UV EXCISION REPAIR PROTEIN RAD23"/>
    <property type="match status" value="1"/>
</dbReference>
<dbReference type="InterPro" id="IPR009060">
    <property type="entry name" value="UBA-like_sf"/>
</dbReference>
<evidence type="ECO:0000313" key="9">
    <source>
        <dbReference type="EMBL" id="OEU15151.1"/>
    </source>
</evidence>
<dbReference type="InterPro" id="IPR036353">
    <property type="entry name" value="XPC-bd_sf"/>
</dbReference>
<dbReference type="Gene3D" id="1.10.10.540">
    <property type="entry name" value="XPC-binding domain"/>
    <property type="match status" value="1"/>
</dbReference>
<dbReference type="EMBL" id="KV784359">
    <property type="protein sequence ID" value="OEU15151.1"/>
    <property type="molecule type" value="Genomic_DNA"/>
</dbReference>
<comment type="subcellular location">
    <subcellularLocation>
        <location evidence="1">Nucleus</location>
    </subcellularLocation>
</comment>
<dbReference type="FunFam" id="3.10.20.90:FF:000254">
    <property type="entry name" value="UV excision repair protein Rad23"/>
    <property type="match status" value="1"/>
</dbReference>
<evidence type="ECO:0000256" key="3">
    <source>
        <dbReference type="ARBA" id="ARBA00022763"/>
    </source>
</evidence>
<dbReference type="InterPro" id="IPR006636">
    <property type="entry name" value="STI1_HS-bd"/>
</dbReference>
<dbReference type="GO" id="GO:0005654">
    <property type="term" value="C:nucleoplasm"/>
    <property type="evidence" value="ECO:0007669"/>
    <property type="project" value="TreeGrafter"/>
</dbReference>
<gene>
    <name evidence="9" type="primary">Rad23B</name>
    <name evidence="9" type="ORF">FRACYDRAFT_208711</name>
</gene>
<dbReference type="SUPFAM" id="SSF46934">
    <property type="entry name" value="UBA-like"/>
    <property type="match status" value="2"/>
</dbReference>
<dbReference type="AlphaFoldDB" id="A0A1E7FAG2"/>
<evidence type="ECO:0000256" key="6">
    <source>
        <dbReference type="SAM" id="MobiDB-lite"/>
    </source>
</evidence>
<feature type="compositionally biased region" description="Low complexity" evidence="6">
    <location>
        <begin position="254"/>
        <end position="279"/>
    </location>
</feature>